<dbReference type="Gene3D" id="2.115.10.20">
    <property type="entry name" value="Glycosyl hydrolase domain, family 43"/>
    <property type="match status" value="1"/>
</dbReference>
<dbReference type="SMART" id="SM00640">
    <property type="entry name" value="Glyco_32"/>
    <property type="match status" value="1"/>
</dbReference>
<evidence type="ECO:0000256" key="6">
    <source>
        <dbReference type="RuleBase" id="RU362110"/>
    </source>
</evidence>
<keyword evidence="10" id="KW-1185">Reference proteome</keyword>
<dbReference type="CDD" id="cd18622">
    <property type="entry name" value="GH32_Inu-like"/>
    <property type="match status" value="1"/>
</dbReference>
<evidence type="ECO:0000256" key="4">
    <source>
        <dbReference type="ARBA" id="ARBA00023180"/>
    </source>
</evidence>
<proteinExistence type="inferred from homology"/>
<dbReference type="GO" id="GO:0004575">
    <property type="term" value="F:sucrose alpha-glucosidase activity"/>
    <property type="evidence" value="ECO:0007669"/>
    <property type="project" value="TreeGrafter"/>
</dbReference>
<dbReference type="RefSeq" id="XP_024712836.1">
    <property type="nucleotide sequence ID" value="XM_024859162.1"/>
</dbReference>
<dbReference type="Gene3D" id="2.60.120.560">
    <property type="entry name" value="Exo-inulinase, domain 1"/>
    <property type="match status" value="1"/>
</dbReference>
<dbReference type="InterPro" id="IPR013189">
    <property type="entry name" value="Glyco_hydro_32_C"/>
</dbReference>
<evidence type="ECO:0000256" key="1">
    <source>
        <dbReference type="ARBA" id="ARBA00009902"/>
    </source>
</evidence>
<evidence type="ECO:0000256" key="2">
    <source>
        <dbReference type="ARBA" id="ARBA00022729"/>
    </source>
</evidence>
<keyword evidence="4" id="KW-0325">Glycoprotein</keyword>
<dbReference type="InterPro" id="IPR013148">
    <property type="entry name" value="Glyco_hydro_32_N"/>
</dbReference>
<feature type="domain" description="Glycosyl hydrolase family 32 N-terminal" evidence="7">
    <location>
        <begin position="12"/>
        <end position="313"/>
    </location>
</feature>
<evidence type="ECO:0000259" key="7">
    <source>
        <dbReference type="Pfam" id="PF00251"/>
    </source>
</evidence>
<feature type="domain" description="Glycosyl hydrolase family 32 C-terminal" evidence="8">
    <location>
        <begin position="352"/>
        <end position="483"/>
    </location>
</feature>
<dbReference type="Pfam" id="PF08244">
    <property type="entry name" value="Glyco_hydro_32C"/>
    <property type="match status" value="1"/>
</dbReference>
<comment type="similarity">
    <text evidence="1 6">Belongs to the glycosyl hydrolase 32 family.</text>
</comment>
<dbReference type="InterPro" id="IPR023296">
    <property type="entry name" value="Glyco_hydro_beta-prop_sf"/>
</dbReference>
<dbReference type="EMBL" id="PYFQ01000010">
    <property type="protein sequence ID" value="PSK36963.1"/>
    <property type="molecule type" value="Genomic_DNA"/>
</dbReference>
<protein>
    <submittedName>
        <fullName evidence="9">Uncharacterized protein</fullName>
    </submittedName>
</protein>
<gene>
    <name evidence="9" type="ORF">C7M61_003828</name>
</gene>
<dbReference type="InterPro" id="IPR018053">
    <property type="entry name" value="Glyco_hydro_32_AS"/>
</dbReference>
<sequence length="506" mass="56710">MVLATSNRPLIHFTPQNGWMNDPNGPWYDAKDELYHLYFQYTPNDTTGQLDLHWGHASSTDLSKWTDHGSVIAPDREGEGIFSGSVVVDYNNTSGFFNESVDPRQRAVALYTLNSEDAQVQELAYSTDGGFTFEKYENNPVLEVNSTQFRDPKVFWHEPSNHWVMVLAKSQEYKIQIFGSTDLKNWVLHLNFSAGLYGFQYECPGLMELPVEGTDEKKWVMILAINPGMPLGGSANQYFIGDFDGYKFTPDDHQTRIHDHGKDYYAFQTFSDTPSEDGVLGVAWASNWQYARHVPTDPWRGSTGIVRNHTLAKVPGNPETDLLTLVQTPIFGESIKRQNLFKTLNHTLYKNESISVSGNSTGVFDIEVGFTLSPKELNSKQLQVSILSNKANGTQEEIKLGYDANAEAFFIDRGVDNEFNKNVFFTDKISAIAEPLKTDKDGYKTYKLRAIVDKNLLEVFLNDGVSTITNTFFFSSGHLPASVKVGASADGIYAVDVKVDELSLKA</sequence>
<dbReference type="PANTHER" id="PTHR42800">
    <property type="entry name" value="EXOINULINASE INUD (AFU_ORTHOLOGUE AFUA_5G00480)"/>
    <property type="match status" value="1"/>
</dbReference>
<evidence type="ECO:0000256" key="3">
    <source>
        <dbReference type="ARBA" id="ARBA00022801"/>
    </source>
</evidence>
<evidence type="ECO:0000313" key="10">
    <source>
        <dbReference type="Proteomes" id="UP000241107"/>
    </source>
</evidence>
<dbReference type="OrthoDB" id="202537at2759"/>
<name>A0A2P7YLX3_9ASCO</name>
<dbReference type="GO" id="GO:0000324">
    <property type="term" value="C:fungal-type vacuole"/>
    <property type="evidence" value="ECO:0007669"/>
    <property type="project" value="TreeGrafter"/>
</dbReference>
<dbReference type="SUPFAM" id="SSF75005">
    <property type="entry name" value="Arabinanase/levansucrase/invertase"/>
    <property type="match status" value="1"/>
</dbReference>
<dbReference type="VEuPathDB" id="FungiDB:C7M61_003828"/>
<keyword evidence="3 6" id="KW-0378">Hydrolase</keyword>
<dbReference type="InterPro" id="IPR001362">
    <property type="entry name" value="Glyco_hydro_32"/>
</dbReference>
<dbReference type="GO" id="GO:0005987">
    <property type="term" value="P:sucrose catabolic process"/>
    <property type="evidence" value="ECO:0007669"/>
    <property type="project" value="UniProtKB-ARBA"/>
</dbReference>
<dbReference type="SUPFAM" id="SSF49899">
    <property type="entry name" value="Concanavalin A-like lectins/glucanases"/>
    <property type="match status" value="1"/>
</dbReference>
<dbReference type="PROSITE" id="PS00609">
    <property type="entry name" value="GLYCOSYL_HYDROL_F32"/>
    <property type="match status" value="1"/>
</dbReference>
<evidence type="ECO:0000259" key="8">
    <source>
        <dbReference type="Pfam" id="PF08244"/>
    </source>
</evidence>
<accession>A0A2P7YLX3</accession>
<evidence type="ECO:0000256" key="5">
    <source>
        <dbReference type="ARBA" id="ARBA00023295"/>
    </source>
</evidence>
<organism evidence="9 10">
    <name type="scientific">Candidozyma pseudohaemuli</name>
    <dbReference type="NCBI Taxonomy" id="418784"/>
    <lineage>
        <taxon>Eukaryota</taxon>
        <taxon>Fungi</taxon>
        <taxon>Dikarya</taxon>
        <taxon>Ascomycota</taxon>
        <taxon>Saccharomycotina</taxon>
        <taxon>Pichiomycetes</taxon>
        <taxon>Metschnikowiaceae</taxon>
        <taxon>Candidozyma</taxon>
    </lineage>
</organism>
<keyword evidence="5 6" id="KW-0326">Glycosidase</keyword>
<keyword evidence="2" id="KW-0732">Signal</keyword>
<dbReference type="Pfam" id="PF00251">
    <property type="entry name" value="Glyco_hydro_32N"/>
    <property type="match status" value="1"/>
</dbReference>
<dbReference type="PANTHER" id="PTHR42800:SF4">
    <property type="entry name" value="INVERTASE 2"/>
    <property type="match status" value="1"/>
</dbReference>
<comment type="caution">
    <text evidence="9">The sequence shown here is derived from an EMBL/GenBank/DDBJ whole genome shotgun (WGS) entry which is preliminary data.</text>
</comment>
<dbReference type="GeneID" id="36567216"/>
<reference evidence="9 10" key="1">
    <citation type="submission" date="2018-03" db="EMBL/GenBank/DDBJ databases">
        <title>Candida pseudohaemulonii genome assembly and annotation.</title>
        <authorList>
            <person name="Munoz J.F."/>
            <person name="Gade L.G."/>
            <person name="Chow N.A."/>
            <person name="Litvintseva A.P."/>
            <person name="Loparev V.N."/>
            <person name="Cuomo C.A."/>
        </authorList>
    </citation>
    <scope>NUCLEOTIDE SEQUENCE [LARGE SCALE GENOMIC DNA]</scope>
    <source>
        <strain evidence="9 10">B12108</strain>
    </source>
</reference>
<dbReference type="FunFam" id="2.115.10.20:FF:000002">
    <property type="entry name" value="Invertase 2"/>
    <property type="match status" value="1"/>
</dbReference>
<dbReference type="STRING" id="418784.A0A2P7YLX3"/>
<dbReference type="GO" id="GO:0005576">
    <property type="term" value="C:extracellular region"/>
    <property type="evidence" value="ECO:0007669"/>
    <property type="project" value="UniProtKB-ARBA"/>
</dbReference>
<dbReference type="AlphaFoldDB" id="A0A2P7YLX3"/>
<evidence type="ECO:0000313" key="9">
    <source>
        <dbReference type="EMBL" id="PSK36963.1"/>
    </source>
</evidence>
<dbReference type="Proteomes" id="UP000241107">
    <property type="component" value="Unassembled WGS sequence"/>
</dbReference>
<dbReference type="InterPro" id="IPR013320">
    <property type="entry name" value="ConA-like_dom_sf"/>
</dbReference>